<reference evidence="4 5" key="1">
    <citation type="submission" date="2018-09" db="EMBL/GenBank/DDBJ databases">
        <authorList>
            <person name="Zhu H."/>
        </authorList>
    </citation>
    <scope>NUCLEOTIDE SEQUENCE [LARGE SCALE GENOMIC DNA]</scope>
    <source>
        <strain evidence="4 5">K2W22B-5</strain>
    </source>
</reference>
<feature type="region of interest" description="Disordered" evidence="2">
    <location>
        <begin position="747"/>
        <end position="771"/>
    </location>
</feature>
<feature type="compositionally biased region" description="Low complexity" evidence="2">
    <location>
        <begin position="651"/>
        <end position="699"/>
    </location>
</feature>
<feature type="compositionally biased region" description="Polar residues" evidence="2">
    <location>
        <begin position="706"/>
        <end position="716"/>
    </location>
</feature>
<dbReference type="Pfam" id="PF13779">
    <property type="entry name" value="DUF4175"/>
    <property type="match status" value="1"/>
</dbReference>
<dbReference type="OrthoDB" id="8477685at2"/>
<organism evidence="4 5">
    <name type="scientific">Azospirillum cavernae</name>
    <dbReference type="NCBI Taxonomy" id="2320860"/>
    <lineage>
        <taxon>Bacteria</taxon>
        <taxon>Pseudomonadati</taxon>
        <taxon>Pseudomonadota</taxon>
        <taxon>Alphaproteobacteria</taxon>
        <taxon>Rhodospirillales</taxon>
        <taxon>Azospirillaceae</taxon>
        <taxon>Azospirillum</taxon>
    </lineage>
</organism>
<keyword evidence="5" id="KW-1185">Reference proteome</keyword>
<evidence type="ECO:0000256" key="2">
    <source>
        <dbReference type="SAM" id="MobiDB-lite"/>
    </source>
</evidence>
<keyword evidence="3" id="KW-1133">Transmembrane helix</keyword>
<dbReference type="EMBL" id="QYUL01000003">
    <property type="protein sequence ID" value="RJF79385.1"/>
    <property type="molecule type" value="Genomic_DNA"/>
</dbReference>
<comment type="caution">
    <text evidence="4">The sequence shown here is derived from an EMBL/GenBank/DDBJ whole genome shotgun (WGS) entry which is preliminary data.</text>
</comment>
<keyword evidence="1" id="KW-0175">Coiled coil</keyword>
<proteinExistence type="predicted"/>
<feature type="compositionally biased region" description="Polar residues" evidence="2">
    <location>
        <begin position="1"/>
        <end position="11"/>
    </location>
</feature>
<dbReference type="RefSeq" id="WP_119832843.1">
    <property type="nucleotide sequence ID" value="NZ_QYUL01000003.1"/>
</dbReference>
<feature type="transmembrane region" description="Helical" evidence="3">
    <location>
        <begin position="67"/>
        <end position="88"/>
    </location>
</feature>
<accession>A0A418VSB8</accession>
<dbReference type="InterPro" id="IPR012683">
    <property type="entry name" value="CHP02302_TM"/>
</dbReference>
<feature type="compositionally biased region" description="Basic and acidic residues" evidence="2">
    <location>
        <begin position="833"/>
        <end position="855"/>
    </location>
</feature>
<feature type="region of interest" description="Disordered" evidence="2">
    <location>
        <begin position="791"/>
        <end position="867"/>
    </location>
</feature>
<keyword evidence="3" id="KW-0812">Transmembrane</keyword>
<feature type="region of interest" description="Disordered" evidence="2">
    <location>
        <begin position="651"/>
        <end position="717"/>
    </location>
</feature>
<feature type="transmembrane region" description="Helical" evidence="3">
    <location>
        <begin position="164"/>
        <end position="183"/>
    </location>
</feature>
<evidence type="ECO:0000313" key="4">
    <source>
        <dbReference type="EMBL" id="RJF79385.1"/>
    </source>
</evidence>
<name>A0A418VSB8_9PROT</name>
<evidence type="ECO:0000256" key="1">
    <source>
        <dbReference type="SAM" id="Coils"/>
    </source>
</evidence>
<feature type="compositionally biased region" description="Polar residues" evidence="2">
    <location>
        <begin position="756"/>
        <end position="771"/>
    </location>
</feature>
<sequence>MTQKDQTTASADPTDPNDASPPVEPRARLWQAGAALLWEALGPALWAPLTLLGAFLALALFNPLPSLPGWLHAALLVLLLGAVIATAARGLRRLALPSKAEALRRLERDSDLPHRPLSTLRDRPAGDDPMAVALWRLHQERVRAALGRLRVSWPRSLVPSRDPFALRALVILLVVVAGGVGWGDWRPRLTAALWPRFDGGSGGASAALDLWIAPPDYTNLPPVFLKTRAGAGNSDAAANAQPLAVPTGSLVMARVSGGGVPPVLELANHATPFETVDAAAFQIQRPIVGGTRIAVLQDGRLLGSWPVRVVPDLPPQIAHASPPAAGERGALRLDYAARDDYGLAEVKARIRPMPDGQTGDVADGAPLDLPLALPGLRPKEARNSGFHDLTAHPWAGLPVAVRLIATDGGGQTGQSDESPLILPERTFNHPVARAIIEQRKTLTRRPQAARTEVARALAEISARPSQYGHDLVAFLALRAAVARLMLDRVDAAAVPAVQALLWETALRVEDGGLSLAERDLREAERRLSEALDKGASDADLNQLMDELQAALDAFMNAMEQRMMDALQRGEQVPTIPPELADRMTDRNDLQQMLDRMREMAQTGSRDAARQMLSELQKMLESMQSGAMAQQGQPNGQNDSWQMMQELQALSQQQQQLLDQSFRQSQDALNQPQQQPGQQGPRGRQQPGQSGQQGRNSPNGKPGEMTGSPTLQKQAEQQEALRRQLGELMRRMGEQSGGEIPRPLGQAERAMRDAAQALQQGSPGAAVPSQTQAMDALQQGMQSMAEQLANQMARQGGQGGPAMMGQSGQPQPRPGRGRDPLGRRPSGMGSQDANDVKIPEQSELQRAREILDELRRRSGQYSRPQPEREYIDRLLKRF</sequence>
<protein>
    <submittedName>
        <fullName evidence="4">TIGR02302 family protein</fullName>
    </submittedName>
</protein>
<dbReference type="AlphaFoldDB" id="A0A418VSB8"/>
<evidence type="ECO:0000313" key="5">
    <source>
        <dbReference type="Proteomes" id="UP000283458"/>
    </source>
</evidence>
<gene>
    <name evidence="4" type="ORF">D3877_21645</name>
</gene>
<feature type="transmembrane region" description="Helical" evidence="3">
    <location>
        <begin position="36"/>
        <end position="61"/>
    </location>
</feature>
<keyword evidence="3" id="KW-0472">Membrane</keyword>
<feature type="coiled-coil region" evidence="1">
    <location>
        <begin position="513"/>
        <end position="560"/>
    </location>
</feature>
<dbReference type="Proteomes" id="UP000283458">
    <property type="component" value="Unassembled WGS sequence"/>
</dbReference>
<dbReference type="NCBIfam" id="TIGR02302">
    <property type="entry name" value="aProt_lowcomp"/>
    <property type="match status" value="1"/>
</dbReference>
<feature type="region of interest" description="Disordered" evidence="2">
    <location>
        <begin position="1"/>
        <end position="24"/>
    </location>
</feature>
<evidence type="ECO:0000256" key="3">
    <source>
        <dbReference type="SAM" id="Phobius"/>
    </source>
</evidence>